<keyword evidence="1" id="KW-1133">Transmembrane helix</keyword>
<accession>A0A8F2F712</accession>
<keyword evidence="1" id="KW-0472">Membrane</keyword>
<dbReference type="EMBL" id="MZ131647">
    <property type="protein sequence ID" value="QWT70105.1"/>
    <property type="molecule type" value="Genomic_DNA"/>
</dbReference>
<keyword evidence="1" id="KW-0812">Transmembrane</keyword>
<name>A0A8F2F712_9ANNE</name>
<dbReference type="AlphaFoldDB" id="A0A8F2F712"/>
<geneLocation type="mitochondrion" evidence="2"/>
<reference evidence="2" key="1">
    <citation type="submission" date="2021-05" db="EMBL/GenBank/DDBJ databases">
        <title>Mitochondrial complete genome of Arctonoe vittata.</title>
        <authorList>
            <person name="Park J."/>
        </authorList>
    </citation>
    <scope>NUCLEOTIDE SEQUENCE</scope>
</reference>
<organism evidence="2">
    <name type="scientific">Arctonoe vittata</name>
    <dbReference type="NCBI Taxonomy" id="862921"/>
    <lineage>
        <taxon>Eukaryota</taxon>
        <taxon>Metazoa</taxon>
        <taxon>Spiralia</taxon>
        <taxon>Lophotrochozoa</taxon>
        <taxon>Annelida</taxon>
        <taxon>Polychaeta</taxon>
        <taxon>Errantia</taxon>
        <taxon>Phyllodocida</taxon>
        <taxon>Polynoidae</taxon>
        <taxon>Arctonoe</taxon>
    </lineage>
</organism>
<sequence length="52" mass="6180">MPHLSPLNWLLAPMLFWFLLMSFSSILWWSQLPVLPKFSSSLNKINSSNWSW</sequence>
<evidence type="ECO:0000313" key="2">
    <source>
        <dbReference type="EMBL" id="QWT70105.1"/>
    </source>
</evidence>
<protein>
    <submittedName>
        <fullName evidence="2">ATP synthase F0 subunit 8</fullName>
    </submittedName>
</protein>
<proteinExistence type="predicted"/>
<evidence type="ECO:0000256" key="1">
    <source>
        <dbReference type="SAM" id="Phobius"/>
    </source>
</evidence>
<keyword evidence="2" id="KW-0496">Mitochondrion</keyword>
<feature type="transmembrane region" description="Helical" evidence="1">
    <location>
        <begin position="7"/>
        <end position="29"/>
    </location>
</feature>
<gene>
    <name evidence="2" type="primary">ATP8</name>
</gene>